<gene>
    <name evidence="2" type="ORF">SAMN05216481_104163</name>
</gene>
<dbReference type="GO" id="GO:0016874">
    <property type="term" value="F:ligase activity"/>
    <property type="evidence" value="ECO:0007669"/>
    <property type="project" value="UniProtKB-KW"/>
</dbReference>
<dbReference type="EMBL" id="FOET01000004">
    <property type="protein sequence ID" value="SEQ14250.1"/>
    <property type="molecule type" value="Genomic_DNA"/>
</dbReference>
<name>A0A1H9DL65_9ACTN</name>
<feature type="compositionally biased region" description="Polar residues" evidence="1">
    <location>
        <begin position="195"/>
        <end position="206"/>
    </location>
</feature>
<dbReference type="InterPro" id="IPR009097">
    <property type="entry name" value="Cyclic_Pdiesterase"/>
</dbReference>
<keyword evidence="3" id="KW-1185">Reference proteome</keyword>
<evidence type="ECO:0000313" key="3">
    <source>
        <dbReference type="Proteomes" id="UP000199055"/>
    </source>
</evidence>
<evidence type="ECO:0000313" key="2">
    <source>
        <dbReference type="EMBL" id="SEQ14250.1"/>
    </source>
</evidence>
<proteinExistence type="predicted"/>
<dbReference type="STRING" id="403935.SAMN05216481_104163"/>
<dbReference type="Proteomes" id="UP000199055">
    <property type="component" value="Unassembled WGS sequence"/>
</dbReference>
<feature type="region of interest" description="Disordered" evidence="1">
    <location>
        <begin position="179"/>
        <end position="206"/>
    </location>
</feature>
<accession>A0A1H9DL65</accession>
<keyword evidence="2" id="KW-0436">Ligase</keyword>
<sequence length="206" mass="21949">MTTALAGPEVRPRGVAAVRRTGGARRTLARVRTVELLPDGAADLAVRRVWRHLAAAGMPSQEAHTHPTNRPHLTLATADALPDAAREEVAAALAALPAELCLDGLLRFTGRTHVLAWAVRPGPELLRLHGAVWRALASSPGAGGMNPLHAPGRWVPHITLGRSRRPAWDRPDAELLPAGLRGPVRGRLTGARSYDSATRTTEPLTP</sequence>
<dbReference type="SUPFAM" id="SSF55144">
    <property type="entry name" value="LigT-like"/>
    <property type="match status" value="1"/>
</dbReference>
<evidence type="ECO:0000256" key="1">
    <source>
        <dbReference type="SAM" id="MobiDB-lite"/>
    </source>
</evidence>
<dbReference type="AlphaFoldDB" id="A0A1H9DL65"/>
<protein>
    <submittedName>
        <fullName evidence="2">2'-5' RNA ligase superfamily protein</fullName>
    </submittedName>
</protein>
<dbReference type="Gene3D" id="3.90.1140.10">
    <property type="entry name" value="Cyclic phosphodiesterase"/>
    <property type="match status" value="1"/>
</dbReference>
<dbReference type="Pfam" id="PF13563">
    <property type="entry name" value="2_5_RNA_ligase2"/>
    <property type="match status" value="1"/>
</dbReference>
<organism evidence="2 3">
    <name type="scientific">Streptomyces radiopugnans</name>
    <dbReference type="NCBI Taxonomy" id="403935"/>
    <lineage>
        <taxon>Bacteria</taxon>
        <taxon>Bacillati</taxon>
        <taxon>Actinomycetota</taxon>
        <taxon>Actinomycetes</taxon>
        <taxon>Kitasatosporales</taxon>
        <taxon>Streptomycetaceae</taxon>
        <taxon>Streptomyces</taxon>
    </lineage>
</organism>
<reference evidence="2 3" key="1">
    <citation type="submission" date="2016-10" db="EMBL/GenBank/DDBJ databases">
        <authorList>
            <person name="de Groot N.N."/>
        </authorList>
    </citation>
    <scope>NUCLEOTIDE SEQUENCE [LARGE SCALE GENOMIC DNA]</scope>
    <source>
        <strain evidence="2 3">CGMCC 4.3519</strain>
    </source>
</reference>